<evidence type="ECO:0000256" key="5">
    <source>
        <dbReference type="ARBA" id="ARBA00022691"/>
    </source>
</evidence>
<feature type="domain" description="RNase L inhibitor RLI-like possible metal-binding" evidence="8">
    <location>
        <begin position="69"/>
        <end position="97"/>
    </location>
</feature>
<dbReference type="Pfam" id="PF04068">
    <property type="entry name" value="Fer4_RLI"/>
    <property type="match status" value="1"/>
</dbReference>
<evidence type="ECO:0000256" key="4">
    <source>
        <dbReference type="ARBA" id="ARBA00022679"/>
    </source>
</evidence>
<keyword evidence="2" id="KW-0690">Ribosome biogenesis</keyword>
<proteinExistence type="inferred from homology"/>
<dbReference type="PANTHER" id="PTHR20426:SF0">
    <property type="entry name" value="18S RRNA AMINOCARBOXYPROPYLTRANSFERASE"/>
    <property type="match status" value="1"/>
</dbReference>
<feature type="region of interest" description="Disordered" evidence="6">
    <location>
        <begin position="1"/>
        <end position="61"/>
    </location>
</feature>
<feature type="compositionally biased region" description="Acidic residues" evidence="6">
    <location>
        <begin position="271"/>
        <end position="288"/>
    </location>
</feature>
<dbReference type="HAMAP" id="MF_01116">
    <property type="entry name" value="TSR3"/>
    <property type="match status" value="1"/>
</dbReference>
<evidence type="ECO:0000256" key="6">
    <source>
        <dbReference type="SAM" id="MobiDB-lite"/>
    </source>
</evidence>
<dbReference type="InterPro" id="IPR022968">
    <property type="entry name" value="Tsr3-like"/>
</dbReference>
<keyword evidence="1" id="KW-0963">Cytoplasm</keyword>
<keyword evidence="5" id="KW-0949">S-adenosyl-L-methionine</keyword>
<dbReference type="Pfam" id="PF04034">
    <property type="entry name" value="Ribo_biogen_C"/>
    <property type="match status" value="1"/>
</dbReference>
<dbReference type="EMBL" id="KC534800">
    <property type="protein sequence ID" value="AGG11569.1"/>
    <property type="molecule type" value="Genomic_DNA"/>
</dbReference>
<dbReference type="PANTHER" id="PTHR20426">
    <property type="entry name" value="RIBOSOME BIOGENESIS PROTEIN TSR3 HOMOLOG"/>
    <property type="match status" value="1"/>
</dbReference>
<feature type="domain" description="16S/18S rRNA aminocarboxypropyltransferase Tsr3 C-terminal" evidence="7">
    <location>
        <begin position="106"/>
        <end position="231"/>
    </location>
</feature>
<feature type="region of interest" description="Disordered" evidence="6">
    <location>
        <begin position="265"/>
        <end position="313"/>
    </location>
</feature>
<dbReference type="VEuPathDB" id="TriTrypDB:PCON_0013340"/>
<feature type="compositionally biased region" description="Basic residues" evidence="6">
    <location>
        <begin position="12"/>
        <end position="23"/>
    </location>
</feature>
<feature type="non-terminal residue" evidence="9">
    <location>
        <position position="313"/>
    </location>
</feature>
<evidence type="ECO:0000256" key="2">
    <source>
        <dbReference type="ARBA" id="ARBA00022517"/>
    </source>
</evidence>
<protein>
    <recommendedName>
        <fullName evidence="10">18S rRNA aminocarboxypropyltransferase</fullName>
    </recommendedName>
</protein>
<keyword evidence="3" id="KW-0698">rRNA processing</keyword>
<keyword evidence="4" id="KW-0808">Transferase</keyword>
<accession>U3LNR6</accession>
<name>U3LNR6_9TRYP</name>
<dbReference type="NCBIfam" id="NF002621">
    <property type="entry name" value="PRK02287.1"/>
    <property type="match status" value="1"/>
</dbReference>
<dbReference type="GO" id="GO:0030490">
    <property type="term" value="P:maturation of SSU-rRNA"/>
    <property type="evidence" value="ECO:0007669"/>
    <property type="project" value="TreeGrafter"/>
</dbReference>
<evidence type="ECO:0000259" key="7">
    <source>
        <dbReference type="Pfam" id="PF04034"/>
    </source>
</evidence>
<evidence type="ECO:0000256" key="3">
    <source>
        <dbReference type="ARBA" id="ARBA00022552"/>
    </source>
</evidence>
<evidence type="ECO:0000259" key="8">
    <source>
        <dbReference type="Pfam" id="PF04068"/>
    </source>
</evidence>
<evidence type="ECO:0008006" key="10">
    <source>
        <dbReference type="Google" id="ProtNLM"/>
    </source>
</evidence>
<sequence>MKATGARQPAGKNKKSVGGRNGKKGAESSGDGSGGQGRAKLRGPTRSGYLNPLTKRVGNDGEHDHVGVTLAMWDFEQCDPNRCTGKKLYRLNALRLLSLREPFHGVVLTPTATELVSPSDRQLVKEFGAAAVDCSWKELDAVPWRQMRMGAPRLLPLLIAGNPVNYGRPSKLTCAEALAGTLAIVGLHEEARRVMALFSWGESFFLVNSELLRGYQSCRNAEEVQAFQEAHVAQEEAESAARRQLNLDDMDLMDVRPLNQKRTVDRKFWEVTDDDEGGEEEEEGDEESQGDRGSESASNDGSDRDPAVTVQTA</sequence>
<dbReference type="AlphaFoldDB" id="U3LNR6"/>
<dbReference type="InterPro" id="IPR007177">
    <property type="entry name" value="Tsr3_C"/>
</dbReference>
<evidence type="ECO:0000256" key="1">
    <source>
        <dbReference type="ARBA" id="ARBA00022490"/>
    </source>
</evidence>
<evidence type="ECO:0000313" key="9">
    <source>
        <dbReference type="EMBL" id="AGG11569.1"/>
    </source>
</evidence>
<organism evidence="9">
    <name type="scientific">Paratrypanosoma confusum</name>
    <dbReference type="NCBI Taxonomy" id="1470209"/>
    <lineage>
        <taxon>Eukaryota</taxon>
        <taxon>Discoba</taxon>
        <taxon>Euglenozoa</taxon>
        <taxon>Kinetoplastea</taxon>
        <taxon>Metakinetoplastina</taxon>
        <taxon>Trypanosomatida</taxon>
        <taxon>Trypanosomatidae</taxon>
        <taxon>Paratrypanosoma</taxon>
    </lineage>
</organism>
<dbReference type="InterPro" id="IPR007209">
    <property type="entry name" value="RNaseL-inhib-like_metal-bd_dom"/>
</dbReference>
<dbReference type="GO" id="GO:0106388">
    <property type="term" value="F:rRNA small subunit aminocarboxypropyltransferase activity"/>
    <property type="evidence" value="ECO:0007669"/>
    <property type="project" value="InterPro"/>
</dbReference>
<reference evidence="9" key="1">
    <citation type="journal article" date="2013" name="Curr. Biol.">
        <title>Paratrypanosoma is a novel early-branching trypanosomatid.</title>
        <authorList>
            <person name="Flegontov P."/>
            <person name="Votypka J."/>
            <person name="Skalicky T."/>
            <person name="Logacheva M.D."/>
            <person name="Penin A.A."/>
            <person name="Tanifuji G."/>
            <person name="Onodera N.T."/>
            <person name="Kondrashov A.S."/>
            <person name="Volf P."/>
            <person name="Archibald J.M."/>
            <person name="Lukes J."/>
        </authorList>
    </citation>
    <scope>NUCLEOTIDE SEQUENCE</scope>
    <source>
        <strain evidence="9">CUL13</strain>
    </source>
</reference>